<dbReference type="SUPFAM" id="SSF54909">
    <property type="entry name" value="Dimeric alpha+beta barrel"/>
    <property type="match status" value="1"/>
</dbReference>
<proteinExistence type="predicted"/>
<accession>A0A1C6SDT8</accession>
<name>A0A1C6SDT8_9ACTN</name>
<evidence type="ECO:0000313" key="1">
    <source>
        <dbReference type="EMBL" id="SCL27684.1"/>
    </source>
</evidence>
<dbReference type="AlphaFoldDB" id="A0A1C6SDT8"/>
<dbReference type="GO" id="GO:0030639">
    <property type="term" value="P:polyketide biosynthetic process"/>
    <property type="evidence" value="ECO:0007669"/>
    <property type="project" value="InterPro"/>
</dbReference>
<dbReference type="RefSeq" id="WP_091462060.1">
    <property type="nucleotide sequence ID" value="NZ_FMHU01000002.1"/>
</dbReference>
<sequence length="112" mass="12946">MDRTLIVAKVLPTAESRVAEIFAESDATELPRLAGVHHRSLYRLHDLYVHLLETESAGQGAVETARRHPEFVRVSDRLRPYISPYLPTWRSPRDAMARCFYRWDASRTGRQP</sequence>
<dbReference type="Proteomes" id="UP000198906">
    <property type="component" value="Unassembled WGS sequence"/>
</dbReference>
<dbReference type="Pfam" id="PF04673">
    <property type="entry name" value="Cyclase_polyket"/>
    <property type="match status" value="1"/>
</dbReference>
<protein>
    <submittedName>
        <fullName evidence="1">Cyclase</fullName>
    </submittedName>
</protein>
<organism evidence="1 2">
    <name type="scientific">Micromonospora inyonensis</name>
    <dbReference type="NCBI Taxonomy" id="47866"/>
    <lineage>
        <taxon>Bacteria</taxon>
        <taxon>Bacillati</taxon>
        <taxon>Actinomycetota</taxon>
        <taxon>Actinomycetes</taxon>
        <taxon>Micromonosporales</taxon>
        <taxon>Micromonosporaceae</taxon>
        <taxon>Micromonospora</taxon>
    </lineage>
</organism>
<dbReference type="InterPro" id="IPR006765">
    <property type="entry name" value="Polyketide_synth_cyclase"/>
</dbReference>
<dbReference type="EMBL" id="FMHU01000002">
    <property type="protein sequence ID" value="SCL27684.1"/>
    <property type="molecule type" value="Genomic_DNA"/>
</dbReference>
<gene>
    <name evidence="1" type="ORF">GA0074694_4884</name>
</gene>
<dbReference type="STRING" id="47866.GA0074694_4884"/>
<evidence type="ECO:0000313" key="2">
    <source>
        <dbReference type="Proteomes" id="UP000198906"/>
    </source>
</evidence>
<reference evidence="2" key="1">
    <citation type="submission" date="2016-06" db="EMBL/GenBank/DDBJ databases">
        <authorList>
            <person name="Varghese N."/>
        </authorList>
    </citation>
    <scope>NUCLEOTIDE SEQUENCE [LARGE SCALE GENOMIC DNA]</scope>
    <source>
        <strain evidence="2">DSM 46123</strain>
    </source>
</reference>
<keyword evidence="2" id="KW-1185">Reference proteome</keyword>
<dbReference type="InterPro" id="IPR038474">
    <property type="entry name" value="Polyketide_synth_cyclase_sf"/>
</dbReference>
<dbReference type="InterPro" id="IPR011008">
    <property type="entry name" value="Dimeric_a/b-barrel"/>
</dbReference>
<dbReference type="Gene3D" id="3.30.70.1090">
    <property type="entry name" value="Dimeric alpha+beta barrel"/>
    <property type="match status" value="1"/>
</dbReference>